<protein>
    <recommendedName>
        <fullName evidence="3">TraB family protein</fullName>
    </recommendedName>
</protein>
<proteinExistence type="predicted"/>
<dbReference type="CDD" id="cd14789">
    <property type="entry name" value="Tiki"/>
    <property type="match status" value="1"/>
</dbReference>
<keyword evidence="2" id="KW-1185">Reference proteome</keyword>
<reference evidence="1 2" key="1">
    <citation type="submission" date="2018-11" db="EMBL/GenBank/DDBJ databases">
        <title>Genomic Encyclopedia of Type Strains, Phase IV (KMG-IV): sequencing the most valuable type-strain genomes for metagenomic binning, comparative biology and taxonomic classification.</title>
        <authorList>
            <person name="Goeker M."/>
        </authorList>
    </citation>
    <scope>NUCLEOTIDE SEQUENCE [LARGE SCALE GENOMIC DNA]</scope>
    <source>
        <strain evidence="1 2">DSM 16974</strain>
    </source>
</reference>
<dbReference type="Proteomes" id="UP000273643">
    <property type="component" value="Unassembled WGS sequence"/>
</dbReference>
<gene>
    <name evidence="1" type="ORF">EDC38_2381</name>
</gene>
<dbReference type="Pfam" id="PF01963">
    <property type="entry name" value="TraB_PrgY_gumN"/>
    <property type="match status" value="1"/>
</dbReference>
<dbReference type="RefSeq" id="WP_123638690.1">
    <property type="nucleotide sequence ID" value="NZ_RJUK01000001.1"/>
</dbReference>
<accession>A0A3N1NPR4</accession>
<sequence>MIFTLRHPIHTLVLLLGVSFALGASASTSLFEITKGEQRIFLGGTIHLLHPDDFPLPAEFDAAYAQADALYLETDLGVMQDPAFGQKMMQVMMYPPGKTLSSELSPEVWKELQSFSQANQFPVQQFMGFDPAFVSMVMTVMLAQQNGIQEGVDAYFYQRAQRDGLPMGELETAEQVLDYMQVMTGHDGDTIIQATLTDLKRFDQLMTDMVNAWRTGDLETLDREMAQPMREQAPGMYRTLMTERNNDWLPVLESLFEQEGTELVLVGSLHLAGDDGLLNSLEQKGYAVTSYTVNTD</sequence>
<name>A0A3N1NPR4_9GAMM</name>
<dbReference type="PANTHER" id="PTHR40590:SF1">
    <property type="entry name" value="CYTOPLASMIC PROTEIN"/>
    <property type="match status" value="1"/>
</dbReference>
<dbReference type="AlphaFoldDB" id="A0A3N1NPR4"/>
<dbReference type="PANTHER" id="PTHR40590">
    <property type="entry name" value="CYTOPLASMIC PROTEIN-RELATED"/>
    <property type="match status" value="1"/>
</dbReference>
<dbReference type="InterPro" id="IPR002816">
    <property type="entry name" value="TraB/PrgY/GumN_fam"/>
</dbReference>
<dbReference type="OrthoDB" id="357294at2"/>
<evidence type="ECO:0000313" key="2">
    <source>
        <dbReference type="Proteomes" id="UP000273643"/>
    </source>
</evidence>
<dbReference type="InterPro" id="IPR047111">
    <property type="entry name" value="YbaP-like"/>
</dbReference>
<comment type="caution">
    <text evidence="1">The sequence shown here is derived from an EMBL/GenBank/DDBJ whole genome shotgun (WGS) entry which is preliminary data.</text>
</comment>
<evidence type="ECO:0000313" key="1">
    <source>
        <dbReference type="EMBL" id="ROQ21754.1"/>
    </source>
</evidence>
<evidence type="ECO:0008006" key="3">
    <source>
        <dbReference type="Google" id="ProtNLM"/>
    </source>
</evidence>
<dbReference type="EMBL" id="RJUK01000001">
    <property type="protein sequence ID" value="ROQ21754.1"/>
    <property type="molecule type" value="Genomic_DNA"/>
</dbReference>
<organism evidence="1 2">
    <name type="scientific">Marinimicrobium koreense</name>
    <dbReference type="NCBI Taxonomy" id="306545"/>
    <lineage>
        <taxon>Bacteria</taxon>
        <taxon>Pseudomonadati</taxon>
        <taxon>Pseudomonadota</taxon>
        <taxon>Gammaproteobacteria</taxon>
        <taxon>Cellvibrionales</taxon>
        <taxon>Cellvibrionaceae</taxon>
        <taxon>Marinimicrobium</taxon>
    </lineage>
</organism>